<dbReference type="SUPFAM" id="SSF47323">
    <property type="entry name" value="Anticodon-binding domain of a subclass of class I aminoacyl-tRNA synthetases"/>
    <property type="match status" value="1"/>
</dbReference>
<evidence type="ECO:0000256" key="12">
    <source>
        <dbReference type="ARBA" id="ARBA00049339"/>
    </source>
</evidence>
<proteinExistence type="inferred from homology"/>
<dbReference type="InterPro" id="IPR009080">
    <property type="entry name" value="tRNAsynth_Ia_anticodon-bd"/>
</dbReference>
<dbReference type="Pfam" id="PF00750">
    <property type="entry name" value="tRNA-synt_1d"/>
    <property type="match status" value="1"/>
</dbReference>
<dbReference type="FunFam" id="1.10.730.10:FF:000006">
    <property type="entry name" value="Arginyl-tRNA synthetase 2, mitochondrial"/>
    <property type="match status" value="1"/>
</dbReference>
<protein>
    <recommendedName>
        <fullName evidence="4">arginine--tRNA ligase</fullName>
        <ecNumber evidence="4">6.1.1.19</ecNumber>
    </recommendedName>
    <alternativeName>
        <fullName evidence="11">Arginyl-tRNA synthetase</fullName>
    </alternativeName>
</protein>
<dbReference type="PANTHER" id="PTHR11956:SF5">
    <property type="entry name" value="ARGININE--TRNA LIGASE, CYTOPLASMIC"/>
    <property type="match status" value="1"/>
</dbReference>
<dbReference type="InterPro" id="IPR008909">
    <property type="entry name" value="DALR_anticod-bd"/>
</dbReference>
<dbReference type="GO" id="GO:0006420">
    <property type="term" value="P:arginyl-tRNA aminoacylation"/>
    <property type="evidence" value="ECO:0007669"/>
    <property type="project" value="InterPro"/>
</dbReference>
<evidence type="ECO:0000256" key="11">
    <source>
        <dbReference type="ARBA" id="ARBA00033033"/>
    </source>
</evidence>
<evidence type="ECO:0000259" key="15">
    <source>
        <dbReference type="SMART" id="SM01016"/>
    </source>
</evidence>
<dbReference type="Gene3D" id="1.10.730.10">
    <property type="entry name" value="Isoleucyl-tRNA Synthetase, Domain 1"/>
    <property type="match status" value="1"/>
</dbReference>
<feature type="domain" description="Arginyl tRNA synthetase N-terminal" evidence="15">
    <location>
        <begin position="94"/>
        <end position="188"/>
    </location>
</feature>
<dbReference type="Gene3D" id="3.30.1360.70">
    <property type="entry name" value="Arginyl tRNA synthetase N-terminal domain"/>
    <property type="match status" value="1"/>
</dbReference>
<comment type="subunit">
    <text evidence="3">Monomer.</text>
</comment>
<evidence type="ECO:0000313" key="16">
    <source>
        <dbReference type="EMBL" id="GHP02750.1"/>
    </source>
</evidence>
<dbReference type="AlphaFoldDB" id="A0A830H9Y9"/>
<dbReference type="Proteomes" id="UP000660262">
    <property type="component" value="Unassembled WGS sequence"/>
</dbReference>
<evidence type="ECO:0000256" key="6">
    <source>
        <dbReference type="ARBA" id="ARBA00022598"/>
    </source>
</evidence>
<dbReference type="PANTHER" id="PTHR11956">
    <property type="entry name" value="ARGINYL-TRNA SYNTHETASE"/>
    <property type="match status" value="1"/>
</dbReference>
<evidence type="ECO:0000256" key="3">
    <source>
        <dbReference type="ARBA" id="ARBA00011245"/>
    </source>
</evidence>
<evidence type="ECO:0000256" key="13">
    <source>
        <dbReference type="RuleBase" id="RU363038"/>
    </source>
</evidence>
<dbReference type="Pfam" id="PF05746">
    <property type="entry name" value="DALR_1"/>
    <property type="match status" value="1"/>
</dbReference>
<evidence type="ECO:0000256" key="4">
    <source>
        <dbReference type="ARBA" id="ARBA00012837"/>
    </source>
</evidence>
<comment type="catalytic activity">
    <reaction evidence="12">
        <text>tRNA(Arg) + L-arginine + ATP = L-arginyl-tRNA(Arg) + AMP + diphosphate</text>
        <dbReference type="Rhea" id="RHEA:20301"/>
        <dbReference type="Rhea" id="RHEA-COMP:9658"/>
        <dbReference type="Rhea" id="RHEA-COMP:9673"/>
        <dbReference type="ChEBI" id="CHEBI:30616"/>
        <dbReference type="ChEBI" id="CHEBI:32682"/>
        <dbReference type="ChEBI" id="CHEBI:33019"/>
        <dbReference type="ChEBI" id="CHEBI:78442"/>
        <dbReference type="ChEBI" id="CHEBI:78513"/>
        <dbReference type="ChEBI" id="CHEBI:456215"/>
        <dbReference type="EC" id="6.1.1.19"/>
    </reaction>
</comment>
<feature type="domain" description="DALR anticodon binding" evidence="14">
    <location>
        <begin position="569"/>
        <end position="705"/>
    </location>
</feature>
<evidence type="ECO:0000256" key="5">
    <source>
        <dbReference type="ARBA" id="ARBA00022490"/>
    </source>
</evidence>
<comment type="similarity">
    <text evidence="2 13">Belongs to the class-I aminoacyl-tRNA synthetase family.</text>
</comment>
<organism evidence="16 17">
    <name type="scientific">Pycnococcus provasolii</name>
    <dbReference type="NCBI Taxonomy" id="41880"/>
    <lineage>
        <taxon>Eukaryota</taxon>
        <taxon>Viridiplantae</taxon>
        <taxon>Chlorophyta</taxon>
        <taxon>Pseudoscourfieldiophyceae</taxon>
        <taxon>Pseudoscourfieldiales</taxon>
        <taxon>Pycnococcaceae</taxon>
        <taxon>Pycnococcus</taxon>
    </lineage>
</organism>
<dbReference type="InterPro" id="IPR001278">
    <property type="entry name" value="Arg-tRNA-ligase"/>
</dbReference>
<dbReference type="SMART" id="SM00836">
    <property type="entry name" value="DALR_1"/>
    <property type="match status" value="1"/>
</dbReference>
<evidence type="ECO:0000256" key="2">
    <source>
        <dbReference type="ARBA" id="ARBA00005594"/>
    </source>
</evidence>
<dbReference type="HAMAP" id="MF_00123">
    <property type="entry name" value="Arg_tRNA_synth"/>
    <property type="match status" value="1"/>
</dbReference>
<name>A0A830H9Y9_9CHLO</name>
<keyword evidence="17" id="KW-1185">Reference proteome</keyword>
<dbReference type="PROSITE" id="PS00178">
    <property type="entry name" value="AA_TRNA_LIGASE_I"/>
    <property type="match status" value="1"/>
</dbReference>
<dbReference type="InterPro" id="IPR035684">
    <property type="entry name" value="ArgRS_core"/>
</dbReference>
<dbReference type="CDD" id="cd07956">
    <property type="entry name" value="Anticodon_Ia_Arg"/>
    <property type="match status" value="1"/>
</dbReference>
<evidence type="ECO:0000313" key="17">
    <source>
        <dbReference type="Proteomes" id="UP000660262"/>
    </source>
</evidence>
<dbReference type="NCBIfam" id="TIGR00456">
    <property type="entry name" value="argS"/>
    <property type="match status" value="1"/>
</dbReference>
<comment type="subcellular location">
    <subcellularLocation>
        <location evidence="1">Cytoplasm</location>
    </subcellularLocation>
</comment>
<dbReference type="SMART" id="SM01016">
    <property type="entry name" value="Arg_tRNA_synt_N"/>
    <property type="match status" value="1"/>
</dbReference>
<reference evidence="16" key="1">
    <citation type="submission" date="2020-10" db="EMBL/GenBank/DDBJ databases">
        <title>Unveiling of a novel bifunctional photoreceptor, Dualchrome1, isolated from a cosmopolitan green alga.</title>
        <authorList>
            <person name="Suzuki S."/>
            <person name="Kawachi M."/>
        </authorList>
    </citation>
    <scope>NUCLEOTIDE SEQUENCE</scope>
    <source>
        <strain evidence="16">NIES 2893</strain>
    </source>
</reference>
<keyword evidence="5" id="KW-0963">Cytoplasm</keyword>
<sequence length="705" mass="76925">MRTVHFSASFVRRPCRPLPTSAAFVPTRTLARGMKTHFAPSLLTGVGPVGPLGCWGRAGPPACAMAPFRGSPAAAASVAASAAASAMDSPALISAVKELFEEALAAVVPAGIPTQLAMVAPTDQKNAQLGDYQCNNAMALFGMCKKLGADNPFKSPRAVAEAILAALPENELIKKTDIAGPGFINVTLNDSLLATTAARIVTDGVAWLAPTSRKGKKVIIDYSSPNVAKEMHVGHLRSTIIGESLARTYTFCGASVLALNHVGDWGTQFGMLIEHLNDQKAAGKATDDESVSDLTAFYKQAKARFDEEDEFKDRARKRVTTLQGGDKESLRMWQEICDVSRKEFSKVYDRLDVNRLEERGESFYNPFLPETVKELLSIGVAIESDGAVCVFPEGKGPDDENVAPLIVRKSDGGFGYATTDLASIRHRIDVEKGDELVYVTDVGQSLHFQGFFDAAKRAKWWDPEKTRVEHVGFGLVLGEDGKRFRTRSGDTVKLASLLDEAVSRCHDNISQRNEEAYGGKMSKDEVSEAARIMGYGACKYADLKNNRTSNYVFSYDRMLELKGNTAVYLLYAHARVAQILVKAGVADEAGMKVALESADGNIPLNMDKILEDGKAVVHITAPQERALALHIARLPEMLDDTLDGLNPHRICEYLYELANFYSSFYTECRVVGSDQQKSRLLLCESTARVMRKCLDLLGIEALYRL</sequence>
<dbReference type="GO" id="GO:0048608">
    <property type="term" value="P:reproductive structure development"/>
    <property type="evidence" value="ECO:0007669"/>
    <property type="project" value="UniProtKB-ARBA"/>
</dbReference>
<dbReference type="SUPFAM" id="SSF55190">
    <property type="entry name" value="Arginyl-tRNA synthetase (ArgRS), N-terminal 'additional' domain"/>
    <property type="match status" value="1"/>
</dbReference>
<evidence type="ECO:0000256" key="8">
    <source>
        <dbReference type="ARBA" id="ARBA00022840"/>
    </source>
</evidence>
<dbReference type="GO" id="GO:0005737">
    <property type="term" value="C:cytoplasm"/>
    <property type="evidence" value="ECO:0007669"/>
    <property type="project" value="UniProtKB-SubCell"/>
</dbReference>
<dbReference type="EMBL" id="BNJQ01000004">
    <property type="protein sequence ID" value="GHP02750.1"/>
    <property type="molecule type" value="Genomic_DNA"/>
</dbReference>
<dbReference type="CDD" id="cd00671">
    <property type="entry name" value="ArgRS_core"/>
    <property type="match status" value="1"/>
</dbReference>
<keyword evidence="10 13" id="KW-0030">Aminoacyl-tRNA synthetase</keyword>
<keyword evidence="9 13" id="KW-0648">Protein biosynthesis</keyword>
<dbReference type="InterPro" id="IPR036695">
    <property type="entry name" value="Arg-tRNA-synth_N_sf"/>
</dbReference>
<keyword evidence="6 13" id="KW-0436">Ligase</keyword>
<gene>
    <name evidence="16" type="ORF">PPROV_000150500</name>
</gene>
<dbReference type="Pfam" id="PF03485">
    <property type="entry name" value="Arg_tRNA_synt_N"/>
    <property type="match status" value="1"/>
</dbReference>
<dbReference type="Gene3D" id="3.40.50.620">
    <property type="entry name" value="HUPs"/>
    <property type="match status" value="1"/>
</dbReference>
<dbReference type="SUPFAM" id="SSF52374">
    <property type="entry name" value="Nucleotidylyl transferase"/>
    <property type="match status" value="1"/>
</dbReference>
<dbReference type="GO" id="GO:0009791">
    <property type="term" value="P:post-embryonic development"/>
    <property type="evidence" value="ECO:0007669"/>
    <property type="project" value="UniProtKB-ARBA"/>
</dbReference>
<keyword evidence="7 13" id="KW-0547">Nucleotide-binding</keyword>
<accession>A0A830H9Y9</accession>
<dbReference type="FunFam" id="3.40.50.620:FF:000116">
    <property type="entry name" value="Arginine--tRNA ligase"/>
    <property type="match status" value="1"/>
</dbReference>
<dbReference type="FunFam" id="3.30.1360.70:FF:000002">
    <property type="entry name" value="arginine--tRNA ligase, cytoplasmic"/>
    <property type="match status" value="1"/>
</dbReference>
<dbReference type="InterPro" id="IPR001412">
    <property type="entry name" value="aa-tRNA-synth_I_CS"/>
</dbReference>
<dbReference type="GO" id="GO:0005524">
    <property type="term" value="F:ATP binding"/>
    <property type="evidence" value="ECO:0007669"/>
    <property type="project" value="UniProtKB-KW"/>
</dbReference>
<evidence type="ECO:0000256" key="9">
    <source>
        <dbReference type="ARBA" id="ARBA00022917"/>
    </source>
</evidence>
<evidence type="ECO:0000256" key="7">
    <source>
        <dbReference type="ARBA" id="ARBA00022741"/>
    </source>
</evidence>
<dbReference type="GO" id="GO:0004814">
    <property type="term" value="F:arginine-tRNA ligase activity"/>
    <property type="evidence" value="ECO:0007669"/>
    <property type="project" value="UniProtKB-EC"/>
</dbReference>
<dbReference type="OrthoDB" id="68056at2759"/>
<keyword evidence="8 13" id="KW-0067">ATP-binding</keyword>
<dbReference type="PRINTS" id="PR01038">
    <property type="entry name" value="TRNASYNTHARG"/>
</dbReference>
<evidence type="ECO:0000256" key="10">
    <source>
        <dbReference type="ARBA" id="ARBA00023146"/>
    </source>
</evidence>
<dbReference type="InterPro" id="IPR014729">
    <property type="entry name" value="Rossmann-like_a/b/a_fold"/>
</dbReference>
<dbReference type="EC" id="6.1.1.19" evidence="4"/>
<evidence type="ECO:0000259" key="14">
    <source>
        <dbReference type="SMART" id="SM00836"/>
    </source>
</evidence>
<comment type="caution">
    <text evidence="16">The sequence shown here is derived from an EMBL/GenBank/DDBJ whole genome shotgun (WGS) entry which is preliminary data.</text>
</comment>
<evidence type="ECO:0000256" key="1">
    <source>
        <dbReference type="ARBA" id="ARBA00004496"/>
    </source>
</evidence>
<dbReference type="InterPro" id="IPR005148">
    <property type="entry name" value="Arg-tRNA-synth_N"/>
</dbReference>